<dbReference type="AlphaFoldDB" id="A0A2Y9APE9"/>
<gene>
    <name evidence="1" type="ORF">SAMN05216184_11277</name>
</gene>
<name>A0A2Y9APE9_9MICO</name>
<evidence type="ECO:0000313" key="1">
    <source>
        <dbReference type="EMBL" id="SSA45218.1"/>
    </source>
</evidence>
<accession>A0A2Y9APE9</accession>
<sequence length="306" mass="33747">MSQEDVATNVEARLAESVSLAVGRLADGSLSKARLGLDARTADALRDLGRPVVERLRGAPAVPYTAGNEIEGDEYFLVTDTDTLGDLAPFRELALDLGSMPMTRPAELDASIGVSAAGYGDDDAARVVAVQKSDPRMGHRGGRFFAIGAQRLTLVEEPLFAFSPRFDFLVGPDWAVVLNQKAFESLLRHVSQVEQRIAGWVDGITTHLPMSAGSVESLRDVALRDSRTWRRLREINQRGHLAHVTIDDVRDYSDRVGLDPEHVVKDGELVFDPAERFGFLHLLNEDLYRGYLTDEVYEARRKSTTA</sequence>
<reference evidence="1 2" key="1">
    <citation type="submission" date="2016-10" db="EMBL/GenBank/DDBJ databases">
        <authorList>
            <person name="Cai Z."/>
        </authorList>
    </citation>
    <scope>NUCLEOTIDE SEQUENCE [LARGE SCALE GENOMIC DNA]</scope>
    <source>
        <strain evidence="1 2">CGMCC 1.10826</strain>
    </source>
</reference>
<dbReference type="Proteomes" id="UP000250222">
    <property type="component" value="Unassembled WGS sequence"/>
</dbReference>
<protein>
    <recommendedName>
        <fullName evidence="3">DUF4868 domain-containing protein</fullName>
    </recommendedName>
</protein>
<keyword evidence="2" id="KW-1185">Reference proteome</keyword>
<evidence type="ECO:0008006" key="3">
    <source>
        <dbReference type="Google" id="ProtNLM"/>
    </source>
</evidence>
<organism evidence="1 2">
    <name type="scientific">Georgenia satyanarayanai</name>
    <dbReference type="NCBI Taxonomy" id="860221"/>
    <lineage>
        <taxon>Bacteria</taxon>
        <taxon>Bacillati</taxon>
        <taxon>Actinomycetota</taxon>
        <taxon>Actinomycetes</taxon>
        <taxon>Micrococcales</taxon>
        <taxon>Bogoriellaceae</taxon>
        <taxon>Georgenia</taxon>
    </lineage>
</organism>
<dbReference type="RefSeq" id="WP_110853272.1">
    <property type="nucleotide sequence ID" value="NZ_QKLZ01000012.1"/>
</dbReference>
<proteinExistence type="predicted"/>
<dbReference type="OrthoDB" id="4772260at2"/>
<dbReference type="EMBL" id="UETB01000012">
    <property type="protein sequence ID" value="SSA45218.1"/>
    <property type="molecule type" value="Genomic_DNA"/>
</dbReference>
<evidence type="ECO:0000313" key="2">
    <source>
        <dbReference type="Proteomes" id="UP000250222"/>
    </source>
</evidence>